<organism evidence="1 2">
    <name type="scientific">Eretmocerus hayati</name>
    <dbReference type="NCBI Taxonomy" id="131215"/>
    <lineage>
        <taxon>Eukaryota</taxon>
        <taxon>Metazoa</taxon>
        <taxon>Ecdysozoa</taxon>
        <taxon>Arthropoda</taxon>
        <taxon>Hexapoda</taxon>
        <taxon>Insecta</taxon>
        <taxon>Pterygota</taxon>
        <taxon>Neoptera</taxon>
        <taxon>Endopterygota</taxon>
        <taxon>Hymenoptera</taxon>
        <taxon>Apocrita</taxon>
        <taxon>Proctotrupomorpha</taxon>
        <taxon>Chalcidoidea</taxon>
        <taxon>Aphelinidae</taxon>
        <taxon>Aphelininae</taxon>
        <taxon>Eretmocerus</taxon>
    </lineage>
</organism>
<proteinExistence type="predicted"/>
<keyword evidence="2" id="KW-1185">Reference proteome</keyword>
<gene>
    <name evidence="1" type="ORF">QAD02_023569</name>
</gene>
<sequence length="150" mass="17224">MYKTEYFEKSFKKRSGRLCKVAIRRSEMLNGVMAPPAKHALKRPNPRQRTEARAIAEKWSKEFTAQYGQPVKFTWRSVYKKSREGVFQSALYTSYYSYQSATPSRADPNPVNLLSQGNVESIRDPRIRKRLGLLEVVPHIPAPPPSPPTQ</sequence>
<name>A0ACC2PW06_9HYME</name>
<reference evidence="1" key="1">
    <citation type="submission" date="2023-04" db="EMBL/GenBank/DDBJ databases">
        <title>A chromosome-level genome assembly of the parasitoid wasp Eretmocerus hayati.</title>
        <authorList>
            <person name="Zhong Y."/>
            <person name="Liu S."/>
            <person name="Liu Y."/>
        </authorList>
    </citation>
    <scope>NUCLEOTIDE SEQUENCE</scope>
    <source>
        <strain evidence="1">ZJU_SS_LIU_2023</strain>
    </source>
</reference>
<protein>
    <submittedName>
        <fullName evidence="1">Uncharacterized protein</fullName>
    </submittedName>
</protein>
<comment type="caution">
    <text evidence="1">The sequence shown here is derived from an EMBL/GenBank/DDBJ whole genome shotgun (WGS) entry which is preliminary data.</text>
</comment>
<evidence type="ECO:0000313" key="1">
    <source>
        <dbReference type="EMBL" id="KAJ8687775.1"/>
    </source>
</evidence>
<evidence type="ECO:0000313" key="2">
    <source>
        <dbReference type="Proteomes" id="UP001239111"/>
    </source>
</evidence>
<dbReference type="EMBL" id="CM056741">
    <property type="protein sequence ID" value="KAJ8687775.1"/>
    <property type="molecule type" value="Genomic_DNA"/>
</dbReference>
<dbReference type="Proteomes" id="UP001239111">
    <property type="component" value="Chromosome 1"/>
</dbReference>
<accession>A0ACC2PW06</accession>